<sequence>MKLKGATIILPVVIGVLLISHISQAISYQGTLFENIACVEGTEDCTVCDFVELFVNGANILVGLSGAFAILMFIYGGLVFITAYGNETRIKWGKDILIATVVGIFIVMLAWTLVNVIIEAMFGGSSFSNWSSTNNQCS</sequence>
<proteinExistence type="predicted"/>
<dbReference type="EMBL" id="MHIM01000035">
    <property type="protein sequence ID" value="OGY51498.1"/>
    <property type="molecule type" value="Genomic_DNA"/>
</dbReference>
<dbReference type="AlphaFoldDB" id="A0A1G1YGL0"/>
<dbReference type="Pfam" id="PF18895">
    <property type="entry name" value="T4SS_pilin"/>
    <property type="match status" value="1"/>
</dbReference>
<protein>
    <submittedName>
        <fullName evidence="2">Uncharacterized protein</fullName>
    </submittedName>
</protein>
<comment type="caution">
    <text evidence="2">The sequence shown here is derived from an EMBL/GenBank/DDBJ whole genome shotgun (WGS) entry which is preliminary data.</text>
</comment>
<evidence type="ECO:0000256" key="1">
    <source>
        <dbReference type="SAM" id="Phobius"/>
    </source>
</evidence>
<feature type="transmembrane region" description="Helical" evidence="1">
    <location>
        <begin position="96"/>
        <end position="118"/>
    </location>
</feature>
<reference evidence="2 3" key="1">
    <citation type="journal article" date="2016" name="Nat. Commun.">
        <title>Thousands of microbial genomes shed light on interconnected biogeochemical processes in an aquifer system.</title>
        <authorList>
            <person name="Anantharaman K."/>
            <person name="Brown C.T."/>
            <person name="Hug L.A."/>
            <person name="Sharon I."/>
            <person name="Castelle C.J."/>
            <person name="Probst A.J."/>
            <person name="Thomas B.C."/>
            <person name="Singh A."/>
            <person name="Wilkins M.J."/>
            <person name="Karaoz U."/>
            <person name="Brodie E.L."/>
            <person name="Williams K.H."/>
            <person name="Hubbard S.S."/>
            <person name="Banfield J.F."/>
        </authorList>
    </citation>
    <scope>NUCLEOTIDE SEQUENCE [LARGE SCALE GENOMIC DNA]</scope>
</reference>
<accession>A0A1G1YGL0</accession>
<feature type="transmembrane region" description="Helical" evidence="1">
    <location>
        <begin position="60"/>
        <end position="84"/>
    </location>
</feature>
<keyword evidence="1" id="KW-0812">Transmembrane</keyword>
<dbReference type="InterPro" id="IPR043993">
    <property type="entry name" value="T4SS_pilin"/>
</dbReference>
<evidence type="ECO:0000313" key="3">
    <source>
        <dbReference type="Proteomes" id="UP000177376"/>
    </source>
</evidence>
<gene>
    <name evidence="2" type="ORF">A3A02_03750</name>
</gene>
<keyword evidence="1" id="KW-0472">Membrane</keyword>
<keyword evidence="1" id="KW-1133">Transmembrane helix</keyword>
<organism evidence="2 3">
    <name type="scientific">Candidatus Buchananbacteria bacterium RIFCSPLOWO2_01_FULL_39_33</name>
    <dbReference type="NCBI Taxonomy" id="1797543"/>
    <lineage>
        <taxon>Bacteria</taxon>
        <taxon>Candidatus Buchananiibacteriota</taxon>
    </lineage>
</organism>
<evidence type="ECO:0000313" key="2">
    <source>
        <dbReference type="EMBL" id="OGY51498.1"/>
    </source>
</evidence>
<name>A0A1G1YGL0_9BACT</name>
<dbReference type="Proteomes" id="UP000177376">
    <property type="component" value="Unassembled WGS sequence"/>
</dbReference>